<organism evidence="4">
    <name type="scientific">Methylobacterium bullatum</name>
    <dbReference type="NCBI Taxonomy" id="570505"/>
    <lineage>
        <taxon>Bacteria</taxon>
        <taxon>Pseudomonadati</taxon>
        <taxon>Pseudomonadota</taxon>
        <taxon>Alphaproteobacteria</taxon>
        <taxon>Hyphomicrobiales</taxon>
        <taxon>Methylobacteriaceae</taxon>
        <taxon>Methylobacterium</taxon>
    </lineage>
</organism>
<evidence type="ECO:0000256" key="2">
    <source>
        <dbReference type="SAM" id="SignalP"/>
    </source>
</evidence>
<dbReference type="EMBL" id="LR743510">
    <property type="protein sequence ID" value="CAA2138804.1"/>
    <property type="molecule type" value="Genomic_DNA"/>
</dbReference>
<feature type="chain" id="PRO_5025352335" description="Lysozyme inhibitor LprI-like N-terminal domain-containing protein" evidence="2">
    <location>
        <begin position="30"/>
        <end position="161"/>
    </location>
</feature>
<dbReference type="AlphaFoldDB" id="A0A679JML2"/>
<feature type="region of interest" description="Disordered" evidence="1">
    <location>
        <begin position="124"/>
        <end position="161"/>
    </location>
</feature>
<keyword evidence="4" id="KW-0614">Plasmid</keyword>
<evidence type="ECO:0000256" key="1">
    <source>
        <dbReference type="SAM" id="MobiDB-lite"/>
    </source>
</evidence>
<protein>
    <recommendedName>
        <fullName evidence="3">Lysozyme inhibitor LprI-like N-terminal domain-containing protein</fullName>
    </recommendedName>
</protein>
<geneLocation type="plasmid" evidence="4">
    <name>1</name>
</geneLocation>
<dbReference type="InterPro" id="IPR009739">
    <property type="entry name" value="LprI-like_N"/>
</dbReference>
<feature type="signal peptide" evidence="2">
    <location>
        <begin position="1"/>
        <end position="29"/>
    </location>
</feature>
<reference evidence="4" key="1">
    <citation type="submission" date="2019-12" db="EMBL/GenBank/DDBJ databases">
        <authorList>
            <person name="Cremers G."/>
        </authorList>
    </citation>
    <scope>NUCLEOTIDE SEQUENCE</scope>
    <source>
        <strain evidence="4">Mbul2</strain>
        <plasmid evidence="4">1</plasmid>
    </source>
</reference>
<feature type="domain" description="Lysozyme inhibitor LprI-like N-terminal" evidence="3">
    <location>
        <begin position="38"/>
        <end position="96"/>
    </location>
</feature>
<sequence>MRLKEMSIGTKALAVGAALAVPAPSVALAAPAKPSFDCTKAASQVEKAICASVPPAQADADLTDVYQDRRRTLSATAAARLAMDEKRFLAARERVFGFGAKDPAALLLGEIAGRVTVLRSLRIPPRTALPEPGATSPAPSRGTPTARRHSNEAGLREPVTG</sequence>
<keyword evidence="2" id="KW-0732">Signal</keyword>
<dbReference type="RefSeq" id="WP_339159879.1">
    <property type="nucleotide sequence ID" value="NZ_LR743510.1"/>
</dbReference>
<name>A0A679JML2_9HYPH</name>
<gene>
    <name evidence="4" type="ORF">MBLL_01321</name>
</gene>
<evidence type="ECO:0000313" key="4">
    <source>
        <dbReference type="EMBL" id="CAA2138804.1"/>
    </source>
</evidence>
<evidence type="ECO:0000259" key="3">
    <source>
        <dbReference type="Pfam" id="PF07007"/>
    </source>
</evidence>
<accession>A0A679JML2</accession>
<proteinExistence type="predicted"/>
<dbReference type="Pfam" id="PF07007">
    <property type="entry name" value="LprI"/>
    <property type="match status" value="1"/>
</dbReference>